<dbReference type="Proteomes" id="UP000694853">
    <property type="component" value="Unplaced"/>
</dbReference>
<dbReference type="RefSeq" id="XP_027347578.1">
    <property type="nucleotide sequence ID" value="XM_027491777.1"/>
</dbReference>
<reference evidence="2" key="1">
    <citation type="journal article" date="2019" name="Toxins">
        <title>Detection of Abrin-Like and Prepropulchellin-Like Toxin Genes and Transcripts Using Whole Genome Sequencing and Full-Length Transcript Sequencing of Abrus precatorius.</title>
        <authorList>
            <person name="Hovde B.T."/>
            <person name="Daligault H.E."/>
            <person name="Hanschen E.R."/>
            <person name="Kunde Y.A."/>
            <person name="Johnson M.B."/>
            <person name="Starkenburg S.R."/>
            <person name="Johnson S.L."/>
        </authorList>
    </citation>
    <scope>NUCLEOTIDE SEQUENCE [LARGE SCALE GENOMIC DNA]</scope>
</reference>
<proteinExistence type="predicted"/>
<feature type="transmembrane region" description="Helical" evidence="1">
    <location>
        <begin position="41"/>
        <end position="58"/>
    </location>
</feature>
<keyword evidence="2" id="KW-1185">Reference proteome</keyword>
<dbReference type="AlphaFoldDB" id="A0A8B8KW57"/>
<gene>
    <name evidence="3" type="primary">LOC113858964</name>
</gene>
<dbReference type="OrthoDB" id="695262at2759"/>
<evidence type="ECO:0000313" key="2">
    <source>
        <dbReference type="Proteomes" id="UP000694853"/>
    </source>
</evidence>
<dbReference type="GeneID" id="113858964"/>
<dbReference type="PANTHER" id="PTHR33264:SF25">
    <property type="entry name" value="PROTEIN, PUTATIVE-RELATED"/>
    <property type="match status" value="1"/>
</dbReference>
<keyword evidence="1" id="KW-0472">Membrane</keyword>
<protein>
    <submittedName>
        <fullName evidence="3">Uncharacterized protein LOC113858964</fullName>
    </submittedName>
</protein>
<accession>A0A8B8KW57</accession>
<name>A0A8B8KW57_ABRPR</name>
<organism evidence="2 3">
    <name type="scientific">Abrus precatorius</name>
    <name type="common">Indian licorice</name>
    <name type="synonym">Glycine abrus</name>
    <dbReference type="NCBI Taxonomy" id="3816"/>
    <lineage>
        <taxon>Eukaryota</taxon>
        <taxon>Viridiplantae</taxon>
        <taxon>Streptophyta</taxon>
        <taxon>Embryophyta</taxon>
        <taxon>Tracheophyta</taxon>
        <taxon>Spermatophyta</taxon>
        <taxon>Magnoliopsida</taxon>
        <taxon>eudicotyledons</taxon>
        <taxon>Gunneridae</taxon>
        <taxon>Pentapetalae</taxon>
        <taxon>rosids</taxon>
        <taxon>fabids</taxon>
        <taxon>Fabales</taxon>
        <taxon>Fabaceae</taxon>
        <taxon>Papilionoideae</taxon>
        <taxon>50 kb inversion clade</taxon>
        <taxon>NPAAA clade</taxon>
        <taxon>indigoferoid/millettioid clade</taxon>
        <taxon>Abreae</taxon>
        <taxon>Abrus</taxon>
    </lineage>
</organism>
<keyword evidence="1" id="KW-1133">Transmembrane helix</keyword>
<dbReference type="KEGG" id="aprc:113858964"/>
<dbReference type="PANTHER" id="PTHR33264">
    <property type="entry name" value="EXPRESSED PROTEIN"/>
    <property type="match status" value="1"/>
</dbReference>
<evidence type="ECO:0000256" key="1">
    <source>
        <dbReference type="SAM" id="Phobius"/>
    </source>
</evidence>
<sequence length="140" mass="15564">MTRQVVVVSQPAHSHRRRGVGEMTGAAAAECAAVCCCCPCTVLNLVVLAVYTVPKGLFRKAMDKRRRRLISNSKKNEVVLLQRQRSSSTVSTDIPSEEAYFATEPAAAEKLESVALEKEMWARFAGTGFWRSESQRQPYL</sequence>
<evidence type="ECO:0000313" key="3">
    <source>
        <dbReference type="RefSeq" id="XP_027347578.1"/>
    </source>
</evidence>
<reference evidence="3" key="2">
    <citation type="submission" date="2025-08" db="UniProtKB">
        <authorList>
            <consortium name="RefSeq"/>
        </authorList>
    </citation>
    <scope>IDENTIFICATION</scope>
    <source>
        <tissue evidence="3">Young leaves</tissue>
    </source>
</reference>
<keyword evidence="1" id="KW-0812">Transmembrane</keyword>